<name>A0A146FM21_ASPKA</name>
<evidence type="ECO:0000313" key="3">
    <source>
        <dbReference type="Proteomes" id="UP000075230"/>
    </source>
</evidence>
<proteinExistence type="predicted"/>
<evidence type="ECO:0000313" key="2">
    <source>
        <dbReference type="EMBL" id="GAT26352.1"/>
    </source>
</evidence>
<sequence length="126" mass="13997">MARVGDDIEHLAGVGSITSESQSHHKEWPTYGITRVPDHTKGIEVYMDAAHEAIGTANTVDEVRLWLQTNLFQPHSLTYYKAAILPRQQAGTLKRGESFLTIANKLEAAKQAGDTKYSDHYPDTTD</sequence>
<reference evidence="3" key="2">
    <citation type="submission" date="2016-02" db="EMBL/GenBank/DDBJ databases">
        <title>Genome sequencing of Aspergillus luchuensis NBRC 4314.</title>
        <authorList>
            <person name="Yamada O."/>
        </authorList>
    </citation>
    <scope>NUCLEOTIDE SEQUENCE [LARGE SCALE GENOMIC DNA]</scope>
    <source>
        <strain evidence="3">RIB 2604</strain>
    </source>
</reference>
<dbReference type="Proteomes" id="UP000075230">
    <property type="component" value="Unassembled WGS sequence"/>
</dbReference>
<feature type="region of interest" description="Disordered" evidence="1">
    <location>
        <begin position="14"/>
        <end position="33"/>
    </location>
</feature>
<evidence type="ECO:0000256" key="1">
    <source>
        <dbReference type="SAM" id="MobiDB-lite"/>
    </source>
</evidence>
<comment type="caution">
    <text evidence="2">The sequence shown here is derived from an EMBL/GenBank/DDBJ whole genome shotgun (WGS) entry which is preliminary data.</text>
</comment>
<dbReference type="EMBL" id="BCWF01000021">
    <property type="protein sequence ID" value="GAT26352.1"/>
    <property type="molecule type" value="Genomic_DNA"/>
</dbReference>
<gene>
    <name evidence="2" type="ORF">RIB2604_02100280</name>
</gene>
<organism evidence="2 3">
    <name type="scientific">Aspergillus kawachii</name>
    <name type="common">White koji mold</name>
    <name type="synonym">Aspergillus awamori var. kawachi</name>
    <dbReference type="NCBI Taxonomy" id="1069201"/>
    <lineage>
        <taxon>Eukaryota</taxon>
        <taxon>Fungi</taxon>
        <taxon>Dikarya</taxon>
        <taxon>Ascomycota</taxon>
        <taxon>Pezizomycotina</taxon>
        <taxon>Eurotiomycetes</taxon>
        <taxon>Eurotiomycetidae</taxon>
        <taxon>Eurotiales</taxon>
        <taxon>Aspergillaceae</taxon>
        <taxon>Aspergillus</taxon>
        <taxon>Aspergillus subgen. Circumdati</taxon>
    </lineage>
</organism>
<reference evidence="2 3" key="1">
    <citation type="journal article" date="2016" name="DNA Res.">
        <title>Genome sequence of Aspergillus luchuensis NBRC 4314.</title>
        <authorList>
            <person name="Yamada O."/>
            <person name="Machida M."/>
            <person name="Hosoyama A."/>
            <person name="Goto M."/>
            <person name="Takahashi T."/>
            <person name="Futagami T."/>
            <person name="Yamagata Y."/>
            <person name="Takeuchi M."/>
            <person name="Kobayashi T."/>
            <person name="Koike H."/>
            <person name="Abe K."/>
            <person name="Asai K."/>
            <person name="Arita M."/>
            <person name="Fujita N."/>
            <person name="Fukuda K."/>
            <person name="Higa K."/>
            <person name="Horikawa H."/>
            <person name="Ishikawa T."/>
            <person name="Jinno K."/>
            <person name="Kato Y."/>
            <person name="Kirimura K."/>
            <person name="Mizutani O."/>
            <person name="Nakasone K."/>
            <person name="Sano M."/>
            <person name="Shiraishi Y."/>
            <person name="Tsukahara M."/>
            <person name="Gomi K."/>
        </authorList>
    </citation>
    <scope>NUCLEOTIDE SEQUENCE [LARGE SCALE GENOMIC DNA]</scope>
    <source>
        <strain evidence="2 3">RIB 2604</strain>
    </source>
</reference>
<dbReference type="AlphaFoldDB" id="A0A146FM21"/>
<protein>
    <submittedName>
        <fullName evidence="2">Polyprotein</fullName>
    </submittedName>
</protein>
<accession>A0A146FM21</accession>